<dbReference type="Proteomes" id="UP000008457">
    <property type="component" value="Chromosome"/>
</dbReference>
<dbReference type="eggNOG" id="COG0601">
    <property type="taxonomic scope" value="Bacteria"/>
</dbReference>
<dbReference type="InterPro" id="IPR045621">
    <property type="entry name" value="BPD_transp_1_N"/>
</dbReference>
<protein>
    <submittedName>
        <fullName evidence="9">Binding-protein-dependent transport systems inner membrane component</fullName>
    </submittedName>
</protein>
<dbReference type="AlphaFoldDB" id="F3ZYH2"/>
<name>F3ZYH2_MAHA5</name>
<evidence type="ECO:0000256" key="1">
    <source>
        <dbReference type="ARBA" id="ARBA00004651"/>
    </source>
</evidence>
<keyword evidence="10" id="KW-1185">Reference proteome</keyword>
<organism evidence="9 10">
    <name type="scientific">Mahella australiensis (strain DSM 15567 / CIP 107919 / 50-1 BON)</name>
    <dbReference type="NCBI Taxonomy" id="697281"/>
    <lineage>
        <taxon>Bacteria</taxon>
        <taxon>Bacillati</taxon>
        <taxon>Bacillota</taxon>
        <taxon>Clostridia</taxon>
        <taxon>Thermoanaerobacterales</taxon>
        <taxon>Thermoanaerobacterales Family IV. Incertae Sedis</taxon>
        <taxon>Mahella</taxon>
    </lineage>
</organism>
<feature type="transmembrane region" description="Helical" evidence="7">
    <location>
        <begin position="100"/>
        <end position="121"/>
    </location>
</feature>
<evidence type="ECO:0000313" key="10">
    <source>
        <dbReference type="Proteomes" id="UP000008457"/>
    </source>
</evidence>
<accession>F3ZYH2</accession>
<gene>
    <name evidence="9" type="ordered locus">Mahau_1524</name>
</gene>
<keyword evidence="6 7" id="KW-0472">Membrane</keyword>
<dbReference type="PANTHER" id="PTHR43163:SF6">
    <property type="entry name" value="DIPEPTIDE TRANSPORT SYSTEM PERMEASE PROTEIN DPPB-RELATED"/>
    <property type="match status" value="1"/>
</dbReference>
<reference evidence="9 10" key="2">
    <citation type="journal article" date="2011" name="Stand. Genomic Sci.">
        <title>Complete genome sequence of Mahella australiensis type strain (50-1 BON).</title>
        <authorList>
            <person name="Sikorski J."/>
            <person name="Teshima H."/>
            <person name="Nolan M."/>
            <person name="Lucas S."/>
            <person name="Hammon N."/>
            <person name="Deshpande S."/>
            <person name="Cheng J.F."/>
            <person name="Pitluck S."/>
            <person name="Liolios K."/>
            <person name="Pagani I."/>
            <person name="Ivanova N."/>
            <person name="Huntemann M."/>
            <person name="Mavromatis K."/>
            <person name="Ovchinikova G."/>
            <person name="Pati A."/>
            <person name="Tapia R."/>
            <person name="Han C."/>
            <person name="Goodwin L."/>
            <person name="Chen A."/>
            <person name="Palaniappan K."/>
            <person name="Land M."/>
            <person name="Hauser L."/>
            <person name="Ngatchou-Djao O.D."/>
            <person name="Rohde M."/>
            <person name="Pukall R."/>
            <person name="Spring S."/>
            <person name="Abt B."/>
            <person name="Goker M."/>
            <person name="Detter J.C."/>
            <person name="Woyke T."/>
            <person name="Bristow J."/>
            <person name="Markowitz V."/>
            <person name="Hugenholtz P."/>
            <person name="Eisen J.A."/>
            <person name="Kyrpides N.C."/>
            <person name="Klenk H.P."/>
            <person name="Lapidus A."/>
        </authorList>
    </citation>
    <scope>NUCLEOTIDE SEQUENCE [LARGE SCALE GENOMIC DNA]</scope>
    <source>
        <strain evidence="10">DSM 15567 / CIP 107919 / 50-1 BON</strain>
    </source>
</reference>
<evidence type="ECO:0000259" key="8">
    <source>
        <dbReference type="PROSITE" id="PS50928"/>
    </source>
</evidence>
<keyword evidence="4 7" id="KW-0812">Transmembrane</keyword>
<dbReference type="InterPro" id="IPR000515">
    <property type="entry name" value="MetI-like"/>
</dbReference>
<dbReference type="GO" id="GO:0055085">
    <property type="term" value="P:transmembrane transport"/>
    <property type="evidence" value="ECO:0007669"/>
    <property type="project" value="InterPro"/>
</dbReference>
<keyword evidence="5 7" id="KW-1133">Transmembrane helix</keyword>
<reference evidence="10" key="1">
    <citation type="submission" date="2010-11" db="EMBL/GenBank/DDBJ databases">
        <title>The complete genome of Mahella australiensis DSM 15567.</title>
        <authorList>
            <consortium name="US DOE Joint Genome Institute (JGI-PGF)"/>
            <person name="Lucas S."/>
            <person name="Copeland A."/>
            <person name="Lapidus A."/>
            <person name="Bruce D."/>
            <person name="Goodwin L."/>
            <person name="Pitluck S."/>
            <person name="Kyrpides N."/>
            <person name="Mavromatis K."/>
            <person name="Pagani I."/>
            <person name="Ivanova N."/>
            <person name="Teshima H."/>
            <person name="Brettin T."/>
            <person name="Detter J.C."/>
            <person name="Han C."/>
            <person name="Tapia R."/>
            <person name="Land M."/>
            <person name="Hauser L."/>
            <person name="Markowitz V."/>
            <person name="Cheng J.-F."/>
            <person name="Hugenholtz P."/>
            <person name="Woyke T."/>
            <person name="Wu D."/>
            <person name="Spring S."/>
            <person name="Pukall R."/>
            <person name="Steenblock K."/>
            <person name="Schneider S."/>
            <person name="Klenk H.-P."/>
            <person name="Eisen J.A."/>
        </authorList>
    </citation>
    <scope>NUCLEOTIDE SEQUENCE [LARGE SCALE GENOMIC DNA]</scope>
    <source>
        <strain evidence="10">DSM 15567 / CIP 107919 / 50-1 BON</strain>
    </source>
</reference>
<feature type="transmembrane region" description="Helical" evidence="7">
    <location>
        <begin position="133"/>
        <end position="154"/>
    </location>
</feature>
<dbReference type="Pfam" id="PF00528">
    <property type="entry name" value="BPD_transp_1"/>
    <property type="match status" value="1"/>
</dbReference>
<keyword evidence="3" id="KW-1003">Cell membrane</keyword>
<dbReference type="HOGENOM" id="CLU_036879_1_2_9"/>
<dbReference type="EMBL" id="CP002360">
    <property type="protein sequence ID" value="AEE96714.1"/>
    <property type="molecule type" value="Genomic_DNA"/>
</dbReference>
<feature type="transmembrane region" description="Helical" evidence="7">
    <location>
        <begin position="273"/>
        <end position="299"/>
    </location>
</feature>
<evidence type="ECO:0000256" key="2">
    <source>
        <dbReference type="ARBA" id="ARBA00022448"/>
    </source>
</evidence>
<dbReference type="InterPro" id="IPR035906">
    <property type="entry name" value="MetI-like_sf"/>
</dbReference>
<evidence type="ECO:0000256" key="4">
    <source>
        <dbReference type="ARBA" id="ARBA00022692"/>
    </source>
</evidence>
<dbReference type="Pfam" id="PF19300">
    <property type="entry name" value="BPD_transp_1_N"/>
    <property type="match status" value="1"/>
</dbReference>
<feature type="transmembrane region" description="Helical" evidence="7">
    <location>
        <begin position="9"/>
        <end position="30"/>
    </location>
</feature>
<comment type="subcellular location">
    <subcellularLocation>
        <location evidence="1 7">Cell membrane</location>
        <topology evidence="1 7">Multi-pass membrane protein</topology>
    </subcellularLocation>
</comment>
<feature type="domain" description="ABC transmembrane type-1" evidence="8">
    <location>
        <begin position="94"/>
        <end position="292"/>
    </location>
</feature>
<dbReference type="STRING" id="697281.Mahau_1524"/>
<evidence type="ECO:0000256" key="5">
    <source>
        <dbReference type="ARBA" id="ARBA00022989"/>
    </source>
</evidence>
<dbReference type="RefSeq" id="WP_013781143.1">
    <property type="nucleotide sequence ID" value="NC_015520.1"/>
</dbReference>
<evidence type="ECO:0000256" key="6">
    <source>
        <dbReference type="ARBA" id="ARBA00023136"/>
    </source>
</evidence>
<dbReference type="Gene3D" id="1.10.3720.10">
    <property type="entry name" value="MetI-like"/>
    <property type="match status" value="1"/>
</dbReference>
<dbReference type="GO" id="GO:0005886">
    <property type="term" value="C:plasma membrane"/>
    <property type="evidence" value="ECO:0007669"/>
    <property type="project" value="UniProtKB-SubCell"/>
</dbReference>
<comment type="similarity">
    <text evidence="7">Belongs to the binding-protein-dependent transport system permease family.</text>
</comment>
<feature type="transmembrane region" description="Helical" evidence="7">
    <location>
        <begin position="227"/>
        <end position="253"/>
    </location>
</feature>
<dbReference type="CDD" id="cd06261">
    <property type="entry name" value="TM_PBP2"/>
    <property type="match status" value="1"/>
</dbReference>
<feature type="transmembrane region" description="Helical" evidence="7">
    <location>
        <begin position="174"/>
        <end position="192"/>
    </location>
</feature>
<evidence type="ECO:0000256" key="3">
    <source>
        <dbReference type="ARBA" id="ARBA00022475"/>
    </source>
</evidence>
<keyword evidence="2 7" id="KW-0813">Transport</keyword>
<dbReference type="OrthoDB" id="9773221at2"/>
<dbReference type="SUPFAM" id="SSF161098">
    <property type="entry name" value="MetI-like"/>
    <property type="match status" value="1"/>
</dbReference>
<sequence>MTRYILKRLGYSLITLWVIVTLTFILMHLLPGKPFTGAKPIPPAIEENLNRRYGLDQPLHVQYAKYVGNLLKGDLGMSMFQQNRSVNSIIADGFPVSASLGIRALIFALTAGLLLGIVASINHGKTWDYFTMFVAVLGVSVPSFIIGGIIQYIFGVKPFRILPVAGWNGFKYTIMPSFALGLGTLAVMARMMRASMLDVLNQDYIKTAKAKGLPRKTIIWRHAIRNAILPVVTILGPLVASITTGTFVVENIFGIPGLGKHFVNSVNQNDYTLIMGLTLFYAILLIGMNFIVDIAYGFIDPRIRLVREKE</sequence>
<proteinExistence type="inferred from homology"/>
<dbReference type="PROSITE" id="PS50928">
    <property type="entry name" value="ABC_TM1"/>
    <property type="match status" value="1"/>
</dbReference>
<evidence type="ECO:0000256" key="7">
    <source>
        <dbReference type="RuleBase" id="RU363032"/>
    </source>
</evidence>
<dbReference type="PANTHER" id="PTHR43163">
    <property type="entry name" value="DIPEPTIDE TRANSPORT SYSTEM PERMEASE PROTEIN DPPB-RELATED"/>
    <property type="match status" value="1"/>
</dbReference>
<evidence type="ECO:0000313" key="9">
    <source>
        <dbReference type="EMBL" id="AEE96714.1"/>
    </source>
</evidence>
<dbReference type="KEGG" id="mas:Mahau_1524"/>